<dbReference type="SUPFAM" id="SSF64263">
    <property type="entry name" value="Prokaryotic ribosomal protein L17"/>
    <property type="match status" value="1"/>
</dbReference>
<dbReference type="GO" id="GO:0003735">
    <property type="term" value="F:structural constituent of ribosome"/>
    <property type="evidence" value="ECO:0007669"/>
    <property type="project" value="InterPro"/>
</dbReference>
<comment type="similarity">
    <text evidence="1 4 5">Belongs to the bacterial ribosomal protein bL17 family.</text>
</comment>
<evidence type="ECO:0000313" key="7">
    <source>
        <dbReference type="Proteomes" id="UP000001880"/>
    </source>
</evidence>
<dbReference type="InterPro" id="IPR000456">
    <property type="entry name" value="Ribosomal_bL17"/>
</dbReference>
<dbReference type="PANTHER" id="PTHR14413:SF16">
    <property type="entry name" value="LARGE RIBOSOMAL SUBUNIT PROTEIN BL17M"/>
    <property type="match status" value="1"/>
</dbReference>
<dbReference type="AlphaFoldDB" id="D0LI98"/>
<accession>D0LI98</accession>
<name>D0LI98_HALO1</name>
<sequence length="139" mass="15526">MRHRKSGRKLGRTSSHRKALFSNMVASLVTYGRIETTEAKAKELRSIAERTINWGVGVSELLGKEPSQLSKEEQAKLVHARRMAQRVLKNEDALRLLFSEVAPKLAGRPGGYTRVLKTRNRRGDAAPMAFIELVTARAS</sequence>
<reference evidence="6 7" key="1">
    <citation type="journal article" date="2010" name="Stand. Genomic Sci.">
        <title>Complete genome sequence of Haliangium ochraceum type strain (SMP-2).</title>
        <authorList>
            <consortium name="US DOE Joint Genome Institute (JGI-PGF)"/>
            <person name="Ivanova N."/>
            <person name="Daum C."/>
            <person name="Lang E."/>
            <person name="Abt B."/>
            <person name="Kopitz M."/>
            <person name="Saunders E."/>
            <person name="Lapidus A."/>
            <person name="Lucas S."/>
            <person name="Glavina Del Rio T."/>
            <person name="Nolan M."/>
            <person name="Tice H."/>
            <person name="Copeland A."/>
            <person name="Cheng J.F."/>
            <person name="Chen F."/>
            <person name="Bruce D."/>
            <person name="Goodwin L."/>
            <person name="Pitluck S."/>
            <person name="Mavromatis K."/>
            <person name="Pati A."/>
            <person name="Mikhailova N."/>
            <person name="Chen A."/>
            <person name="Palaniappan K."/>
            <person name="Land M."/>
            <person name="Hauser L."/>
            <person name="Chang Y.J."/>
            <person name="Jeffries C.D."/>
            <person name="Detter J.C."/>
            <person name="Brettin T."/>
            <person name="Rohde M."/>
            <person name="Goker M."/>
            <person name="Bristow J."/>
            <person name="Markowitz V."/>
            <person name="Eisen J.A."/>
            <person name="Hugenholtz P."/>
            <person name="Kyrpides N.C."/>
            <person name="Klenk H.P."/>
        </authorList>
    </citation>
    <scope>NUCLEOTIDE SEQUENCE [LARGE SCALE GENOMIC DNA]</scope>
    <source>
        <strain evidence="7">DSM 14365 / CIP 107738 / JCM 11303 / AJ 13395 / SMP-2</strain>
    </source>
</reference>
<keyword evidence="2 4" id="KW-0689">Ribosomal protein</keyword>
<dbReference type="OrthoDB" id="9809073at2"/>
<dbReference type="InterPro" id="IPR036373">
    <property type="entry name" value="Ribosomal_bL17_sf"/>
</dbReference>
<dbReference type="KEGG" id="hoh:Hoch_3978"/>
<dbReference type="HOGENOM" id="CLU_074407_2_2_7"/>
<evidence type="ECO:0000313" key="6">
    <source>
        <dbReference type="EMBL" id="ACY16477.1"/>
    </source>
</evidence>
<evidence type="ECO:0000256" key="1">
    <source>
        <dbReference type="ARBA" id="ARBA00008777"/>
    </source>
</evidence>
<comment type="subunit">
    <text evidence="4">Part of the 50S ribosomal subunit. Contacts protein L32.</text>
</comment>
<dbReference type="PANTHER" id="PTHR14413">
    <property type="entry name" value="RIBOSOMAL PROTEIN L17"/>
    <property type="match status" value="1"/>
</dbReference>
<dbReference type="Pfam" id="PF01196">
    <property type="entry name" value="Ribosomal_L17"/>
    <property type="match status" value="1"/>
</dbReference>
<dbReference type="HAMAP" id="MF_01368">
    <property type="entry name" value="Ribosomal_bL17"/>
    <property type="match status" value="1"/>
</dbReference>
<dbReference type="GO" id="GO:0006412">
    <property type="term" value="P:translation"/>
    <property type="evidence" value="ECO:0007669"/>
    <property type="project" value="UniProtKB-UniRule"/>
</dbReference>
<dbReference type="STRING" id="502025.Hoch_3978"/>
<proteinExistence type="inferred from homology"/>
<evidence type="ECO:0000256" key="5">
    <source>
        <dbReference type="RuleBase" id="RU000660"/>
    </source>
</evidence>
<organism evidence="6 7">
    <name type="scientific">Haliangium ochraceum (strain DSM 14365 / JCM 11303 / SMP-2)</name>
    <dbReference type="NCBI Taxonomy" id="502025"/>
    <lineage>
        <taxon>Bacteria</taxon>
        <taxon>Pseudomonadati</taxon>
        <taxon>Myxococcota</taxon>
        <taxon>Polyangia</taxon>
        <taxon>Haliangiales</taxon>
        <taxon>Kofleriaceae</taxon>
        <taxon>Haliangium</taxon>
    </lineage>
</organism>
<dbReference type="Proteomes" id="UP000001880">
    <property type="component" value="Chromosome"/>
</dbReference>
<protein>
    <recommendedName>
        <fullName evidence="4">Large ribosomal subunit protein bL17</fullName>
    </recommendedName>
</protein>
<dbReference type="EMBL" id="CP001804">
    <property type="protein sequence ID" value="ACY16477.1"/>
    <property type="molecule type" value="Genomic_DNA"/>
</dbReference>
<keyword evidence="3 4" id="KW-0687">Ribonucleoprotein</keyword>
<gene>
    <name evidence="4" type="primary">rplQ</name>
    <name evidence="6" type="ordered locus">Hoch_3978</name>
</gene>
<dbReference type="Gene3D" id="3.90.1030.10">
    <property type="entry name" value="Ribosomal protein L17"/>
    <property type="match status" value="1"/>
</dbReference>
<evidence type="ECO:0000256" key="4">
    <source>
        <dbReference type="HAMAP-Rule" id="MF_01368"/>
    </source>
</evidence>
<keyword evidence="7" id="KW-1185">Reference proteome</keyword>
<evidence type="ECO:0000256" key="3">
    <source>
        <dbReference type="ARBA" id="ARBA00023274"/>
    </source>
</evidence>
<dbReference type="GO" id="GO:0022625">
    <property type="term" value="C:cytosolic large ribosomal subunit"/>
    <property type="evidence" value="ECO:0007669"/>
    <property type="project" value="TreeGrafter"/>
</dbReference>
<evidence type="ECO:0000256" key="2">
    <source>
        <dbReference type="ARBA" id="ARBA00022980"/>
    </source>
</evidence>
<dbReference type="eggNOG" id="COG0203">
    <property type="taxonomic scope" value="Bacteria"/>
</dbReference>
<dbReference type="NCBIfam" id="TIGR00059">
    <property type="entry name" value="L17"/>
    <property type="match status" value="1"/>
</dbReference>